<dbReference type="Pfam" id="PF00078">
    <property type="entry name" value="RVT_1"/>
    <property type="match status" value="1"/>
</dbReference>
<proteinExistence type="predicted"/>
<gene>
    <name evidence="2" type="primary">OSJNBa0094O15.6</name>
</gene>
<organism evidence="2 3">
    <name type="scientific">Oryza sativa subsp. japonica</name>
    <name type="common">Rice</name>
    <dbReference type="NCBI Taxonomy" id="39947"/>
    <lineage>
        <taxon>Eukaryota</taxon>
        <taxon>Viridiplantae</taxon>
        <taxon>Streptophyta</taxon>
        <taxon>Embryophyta</taxon>
        <taxon>Tracheophyta</taxon>
        <taxon>Spermatophyta</taxon>
        <taxon>Magnoliopsida</taxon>
        <taxon>Liliopsida</taxon>
        <taxon>Poales</taxon>
        <taxon>Poaceae</taxon>
        <taxon>BOP clade</taxon>
        <taxon>Oryzoideae</taxon>
        <taxon>Oryzeae</taxon>
        <taxon>Oryzinae</taxon>
        <taxon>Oryza</taxon>
        <taxon>Oryza sativa</taxon>
    </lineage>
</organism>
<evidence type="ECO:0000313" key="3">
    <source>
        <dbReference type="Proteomes" id="UP000000763"/>
    </source>
</evidence>
<dbReference type="PANTHER" id="PTHR33116:SF78">
    <property type="entry name" value="OS12G0587133 PROTEIN"/>
    <property type="match status" value="1"/>
</dbReference>
<dbReference type="InterPro" id="IPR000477">
    <property type="entry name" value="RT_dom"/>
</dbReference>
<sequence>MEQISDWTSDCTNSRKRKNFIPALNTPSGIAVTTEQKEAELERYFSQRLGHSLNSDRLEDLNLANICLIPKKGEATRVEDFRLISLMHSFAKILAKMLANRLAPKLHELVSPNQSAFIRKRAIHDNFLYVQNMIKNFNRKKKPMLFIKVDISKAFDIVNWPYLLEVLQNFGFGQRWRNWISNILGNSSSRIILNGIPGKAIWHMRGLRQGDPLSPMLFILAMEPLHQIFKAAEEASPLAKIDPKRSRFRCSLYADDVALFITPSENDLIAVKRILETFAQISGLHTNPGKTEIYPIACNNLDLDNLLSSFMGNLKTVPCNYLGLPLHTKKLRKIDLQPLLDKVGARIPGWKGRFFTSAGREVLVKSTLSATPIYHFTVLPQMKWVFKRIDRYRRAFLWKGDDPEKFNWKEDQKPWANMDLPCDEMDRCLFKAGTKITVGNGIKTSFWNDNWMDGQSPKDIAPAIYRLAKRKSNSLKKELEDNHWLEMLHPITSLVEIEELIQLGGLLQHINLVAGQTDDISWRWTANGQYSAKSAYLAQFQGSNALTEFTPLWSAFAEPKHRFFGWLILHQRTLTAENLLRRHWPCDWIRSLCNSAFEDAAHLAKECPFTVTVWTQICIWMNFQLPQHHLQGNLSDWWSSFCTISPRQNRNKVLRALITTWWNVWLERNRRIFQQISKNELQVAFLVKENIDLIEQSRI</sequence>
<dbReference type="AlphaFoldDB" id="Q7XXJ4"/>
<reference evidence="3" key="1">
    <citation type="journal article" date="2005" name="Nature">
        <title>The map-based sequence of the rice genome.</title>
        <authorList>
            <consortium name="International rice genome sequencing project (IRGSP)"/>
            <person name="Matsumoto T."/>
            <person name="Wu J."/>
            <person name="Kanamori H."/>
            <person name="Katayose Y."/>
            <person name="Fujisawa M."/>
            <person name="Namiki N."/>
            <person name="Mizuno H."/>
            <person name="Yamamoto K."/>
            <person name="Antonio B.A."/>
            <person name="Baba T."/>
            <person name="Sakata K."/>
            <person name="Nagamura Y."/>
            <person name="Aoki H."/>
            <person name="Arikawa K."/>
            <person name="Arita K."/>
            <person name="Bito T."/>
            <person name="Chiden Y."/>
            <person name="Fujitsuka N."/>
            <person name="Fukunaka R."/>
            <person name="Hamada M."/>
            <person name="Harada C."/>
            <person name="Hayashi A."/>
            <person name="Hijishita S."/>
            <person name="Honda M."/>
            <person name="Hosokawa S."/>
            <person name="Ichikawa Y."/>
            <person name="Idonuma A."/>
            <person name="Iijima M."/>
            <person name="Ikeda M."/>
            <person name="Ikeno M."/>
            <person name="Ito K."/>
            <person name="Ito S."/>
            <person name="Ito T."/>
            <person name="Ito Y."/>
            <person name="Ito Y."/>
            <person name="Iwabuchi A."/>
            <person name="Kamiya K."/>
            <person name="Karasawa W."/>
            <person name="Kurita K."/>
            <person name="Katagiri S."/>
            <person name="Kikuta A."/>
            <person name="Kobayashi H."/>
            <person name="Kobayashi N."/>
            <person name="Machita K."/>
            <person name="Maehara T."/>
            <person name="Masukawa M."/>
            <person name="Mizubayashi T."/>
            <person name="Mukai Y."/>
            <person name="Nagasaki H."/>
            <person name="Nagata Y."/>
            <person name="Naito S."/>
            <person name="Nakashima M."/>
            <person name="Nakama Y."/>
            <person name="Nakamichi Y."/>
            <person name="Nakamura M."/>
            <person name="Meguro A."/>
            <person name="Negishi M."/>
            <person name="Ohta I."/>
            <person name="Ohta T."/>
            <person name="Okamoto M."/>
            <person name="Ono N."/>
            <person name="Saji S."/>
            <person name="Sakaguchi M."/>
            <person name="Sakai K."/>
            <person name="Shibata M."/>
            <person name="Shimokawa T."/>
            <person name="Song J."/>
            <person name="Takazaki Y."/>
            <person name="Terasawa K."/>
            <person name="Tsugane M."/>
            <person name="Tsuji K."/>
            <person name="Ueda S."/>
            <person name="Waki K."/>
            <person name="Yamagata H."/>
            <person name="Yamamoto M."/>
            <person name="Yamamoto S."/>
            <person name="Yamane H."/>
            <person name="Yoshiki S."/>
            <person name="Yoshihara R."/>
            <person name="Yukawa K."/>
            <person name="Zhong H."/>
            <person name="Yano M."/>
            <person name="Yuan Q."/>
            <person name="Ouyang S."/>
            <person name="Liu J."/>
            <person name="Jones K.M."/>
            <person name="Gansberger K."/>
            <person name="Moffat K."/>
            <person name="Hill J."/>
            <person name="Bera J."/>
            <person name="Fadrosh D."/>
            <person name="Jin S."/>
            <person name="Johri S."/>
            <person name="Kim M."/>
            <person name="Overton L."/>
            <person name="Reardon M."/>
            <person name="Tsitrin T."/>
            <person name="Vuong H."/>
            <person name="Weaver B."/>
            <person name="Ciecko A."/>
            <person name="Tallon L."/>
            <person name="Jackson J."/>
            <person name="Pai G."/>
            <person name="Aken S.V."/>
            <person name="Utterback T."/>
            <person name="Reidmuller S."/>
            <person name="Feldblyum T."/>
            <person name="Hsiao J."/>
            <person name="Zismann V."/>
            <person name="Iobst S."/>
            <person name="de Vazeille A.R."/>
            <person name="Buell C.R."/>
            <person name="Ying K."/>
            <person name="Li Y."/>
            <person name="Lu T."/>
            <person name="Huang Y."/>
            <person name="Zhao Q."/>
            <person name="Feng Q."/>
            <person name="Zhang L."/>
            <person name="Zhu J."/>
            <person name="Weng Q."/>
            <person name="Mu J."/>
            <person name="Lu Y."/>
            <person name="Fan D."/>
            <person name="Liu Y."/>
            <person name="Guan J."/>
            <person name="Zhang Y."/>
            <person name="Yu S."/>
            <person name="Liu X."/>
            <person name="Zhang Y."/>
            <person name="Hong G."/>
            <person name="Han B."/>
            <person name="Choisne N."/>
            <person name="Demange N."/>
            <person name="Orjeda G."/>
            <person name="Samain S."/>
            <person name="Cattolico L."/>
            <person name="Pelletier E."/>
            <person name="Couloux A."/>
            <person name="Segurens B."/>
            <person name="Wincker P."/>
            <person name="D'Hont A."/>
            <person name="Scarpelli C."/>
            <person name="Weissenbach J."/>
            <person name="Salanoubat M."/>
            <person name="Quetier F."/>
            <person name="Yu Y."/>
            <person name="Kim H.R."/>
            <person name="Rambo T."/>
            <person name="Currie J."/>
            <person name="Collura K."/>
            <person name="Luo M."/>
            <person name="Yang T."/>
            <person name="Ammiraju J.S.S."/>
            <person name="Engler F."/>
            <person name="Soderlund C."/>
            <person name="Wing R.A."/>
            <person name="Palmer L.E."/>
            <person name="de la Bastide M."/>
            <person name="Spiegel L."/>
            <person name="Nascimento L."/>
            <person name="Zutavern T."/>
            <person name="O'Shaughnessy A."/>
            <person name="Dike S."/>
            <person name="Dedhia N."/>
            <person name="Preston R."/>
            <person name="Balija V."/>
            <person name="McCombie W.R."/>
            <person name="Chow T."/>
            <person name="Chen H."/>
            <person name="Chung M."/>
            <person name="Chen C."/>
            <person name="Shaw J."/>
            <person name="Wu H."/>
            <person name="Hsiao K."/>
            <person name="Chao Y."/>
            <person name="Chu M."/>
            <person name="Cheng C."/>
            <person name="Hour A."/>
            <person name="Lee P."/>
            <person name="Lin S."/>
            <person name="Lin Y."/>
            <person name="Liou J."/>
            <person name="Liu S."/>
            <person name="Hsing Y."/>
            <person name="Raghuvanshi S."/>
            <person name="Mohanty A."/>
            <person name="Bharti A.K."/>
            <person name="Gaur A."/>
            <person name="Gupta V."/>
            <person name="Kumar D."/>
            <person name="Ravi V."/>
            <person name="Vij S."/>
            <person name="Kapur A."/>
            <person name="Khurana P."/>
            <person name="Khurana P."/>
            <person name="Khurana J.P."/>
            <person name="Tyagi A.K."/>
            <person name="Gaikwad K."/>
            <person name="Singh A."/>
            <person name="Dalal V."/>
            <person name="Srivastava S."/>
            <person name="Dixit A."/>
            <person name="Pal A.K."/>
            <person name="Ghazi I.A."/>
            <person name="Yadav M."/>
            <person name="Pandit A."/>
            <person name="Bhargava A."/>
            <person name="Sureshbabu K."/>
            <person name="Batra K."/>
            <person name="Sharma T.R."/>
            <person name="Mohapatra T."/>
            <person name="Singh N.K."/>
            <person name="Messing J."/>
            <person name="Nelson A.B."/>
            <person name="Fuks G."/>
            <person name="Kavchok S."/>
            <person name="Keizer G."/>
            <person name="Linton E."/>
            <person name="Llaca V."/>
            <person name="Song R."/>
            <person name="Tanyolac B."/>
            <person name="Young S."/>
            <person name="Ho-Il K."/>
            <person name="Hahn J.H."/>
            <person name="Sangsakoo G."/>
            <person name="Vanavichit A."/>
            <person name="de Mattos Luiz.A.T."/>
            <person name="Zimmer P.D."/>
            <person name="Malone G."/>
            <person name="Dellagostin O."/>
            <person name="de Oliveira A.C."/>
            <person name="Bevan M."/>
            <person name="Bancroft I."/>
            <person name="Minx P."/>
            <person name="Cordum H."/>
            <person name="Wilson R."/>
            <person name="Cheng Z."/>
            <person name="Jin W."/>
            <person name="Jiang J."/>
            <person name="Leong S.A."/>
            <person name="Iwama H."/>
            <person name="Gojobori T."/>
            <person name="Itoh T."/>
            <person name="Niimura Y."/>
            <person name="Fujii Y."/>
            <person name="Habara T."/>
            <person name="Sakai H."/>
            <person name="Sato Y."/>
            <person name="Wilson G."/>
            <person name="Kumar K."/>
            <person name="McCouch S."/>
            <person name="Juretic N."/>
            <person name="Hoen D."/>
            <person name="Wright S."/>
            <person name="Bruskiewich R."/>
            <person name="Bureau T."/>
            <person name="Miyao A."/>
            <person name="Hirochika H."/>
            <person name="Nishikawa T."/>
            <person name="Kadowaki K."/>
            <person name="Sugiura M."/>
            <person name="Burr B."/>
            <person name="Sasaki T."/>
        </authorList>
    </citation>
    <scope>NUCLEOTIDE SEQUENCE [LARGE SCALE GENOMIC DNA]</scope>
    <source>
        <strain evidence="3">cv. Nipponbare</strain>
    </source>
</reference>
<reference evidence="3" key="2">
    <citation type="journal article" date="2008" name="Nucleic Acids Res.">
        <title>The rice annotation project database (RAP-DB): 2008 update.</title>
        <authorList>
            <consortium name="The rice annotation project (RAP)"/>
        </authorList>
    </citation>
    <scope>GENOME REANNOTATION</scope>
    <source>
        <strain evidence="3">cv. Nipponbare</strain>
    </source>
</reference>
<dbReference type="PANTHER" id="PTHR33116">
    <property type="entry name" value="REVERSE TRANSCRIPTASE ZINC-BINDING DOMAIN-CONTAINING PROTEIN-RELATED-RELATED"/>
    <property type="match status" value="1"/>
</dbReference>
<protein>
    <submittedName>
        <fullName evidence="2">OSJNBa0094O15.6 protein</fullName>
    </submittedName>
</protein>
<name>Q7XXJ4_ORYSJ</name>
<dbReference type="InterPro" id="IPR043502">
    <property type="entry name" value="DNA/RNA_pol_sf"/>
</dbReference>
<dbReference type="SUPFAM" id="SSF56672">
    <property type="entry name" value="DNA/RNA polymerases"/>
    <property type="match status" value="1"/>
</dbReference>
<dbReference type="EMBL" id="AL662935">
    <property type="protein sequence ID" value="CAD39338.1"/>
    <property type="molecule type" value="Genomic_DNA"/>
</dbReference>
<evidence type="ECO:0000259" key="1">
    <source>
        <dbReference type="PROSITE" id="PS50878"/>
    </source>
</evidence>
<evidence type="ECO:0000313" key="2">
    <source>
        <dbReference type="EMBL" id="CAD39338.1"/>
    </source>
</evidence>
<dbReference type="PROSITE" id="PS50878">
    <property type="entry name" value="RT_POL"/>
    <property type="match status" value="1"/>
</dbReference>
<dbReference type="Pfam" id="PF13966">
    <property type="entry name" value="zf-RVT"/>
    <property type="match status" value="1"/>
</dbReference>
<dbReference type="Proteomes" id="UP000000763">
    <property type="component" value="Chromosome 4"/>
</dbReference>
<accession>Q7XXJ4</accession>
<feature type="domain" description="Reverse transcriptase" evidence="1">
    <location>
        <begin position="50"/>
        <end position="326"/>
    </location>
</feature>
<dbReference type="InterPro" id="IPR026960">
    <property type="entry name" value="RVT-Znf"/>
</dbReference>
<dbReference type="CDD" id="cd01650">
    <property type="entry name" value="RT_nLTR_like"/>
    <property type="match status" value="1"/>
</dbReference>